<keyword evidence="11 12" id="KW-0472">Membrane</keyword>
<dbReference type="SUPFAM" id="SSF158472">
    <property type="entry name" value="HAMP domain-like"/>
    <property type="match status" value="1"/>
</dbReference>
<feature type="domain" description="Histidine kinase" evidence="13">
    <location>
        <begin position="210"/>
        <end position="314"/>
    </location>
</feature>
<evidence type="ECO:0000256" key="10">
    <source>
        <dbReference type="ARBA" id="ARBA00023012"/>
    </source>
</evidence>
<organism evidence="15 16">
    <name type="scientific">Gordoniibacillus kamchatkensis</name>
    <dbReference type="NCBI Taxonomy" id="1590651"/>
    <lineage>
        <taxon>Bacteria</taxon>
        <taxon>Bacillati</taxon>
        <taxon>Bacillota</taxon>
        <taxon>Bacilli</taxon>
        <taxon>Bacillales</taxon>
        <taxon>Paenibacillaceae</taxon>
        <taxon>Gordoniibacillus</taxon>
    </lineage>
</organism>
<reference evidence="15 16" key="1">
    <citation type="submission" date="2014-12" db="EMBL/GenBank/DDBJ databases">
        <title>Draft genome sequence of Paenibacillus kamchatkensis strain B-2647.</title>
        <authorList>
            <person name="Karlyshev A.V."/>
            <person name="Kudryashova E.B."/>
        </authorList>
    </citation>
    <scope>NUCLEOTIDE SEQUENCE [LARGE SCALE GENOMIC DNA]</scope>
    <source>
        <strain evidence="15 16">VKM B-2647</strain>
    </source>
</reference>
<name>A0ABR5AAL0_9BACL</name>
<dbReference type="PANTHER" id="PTHR34220:SF7">
    <property type="entry name" value="SENSOR HISTIDINE KINASE YPDA"/>
    <property type="match status" value="1"/>
</dbReference>
<dbReference type="InterPro" id="IPR010559">
    <property type="entry name" value="Sig_transdc_His_kin_internal"/>
</dbReference>
<feature type="transmembrane region" description="Helical" evidence="12">
    <location>
        <begin position="27"/>
        <end position="51"/>
    </location>
</feature>
<evidence type="ECO:0000313" key="16">
    <source>
        <dbReference type="Proteomes" id="UP000031967"/>
    </source>
</evidence>
<keyword evidence="9" id="KW-0067">ATP-binding</keyword>
<dbReference type="PANTHER" id="PTHR34220">
    <property type="entry name" value="SENSOR HISTIDINE KINASE YPDA"/>
    <property type="match status" value="1"/>
</dbReference>
<keyword evidence="4" id="KW-1003">Cell membrane</keyword>
<evidence type="ECO:0000256" key="1">
    <source>
        <dbReference type="ARBA" id="ARBA00000085"/>
    </source>
</evidence>
<evidence type="ECO:0000256" key="2">
    <source>
        <dbReference type="ARBA" id="ARBA00004651"/>
    </source>
</evidence>
<dbReference type="SMART" id="SM00387">
    <property type="entry name" value="HATPase_c"/>
    <property type="match status" value="1"/>
</dbReference>
<dbReference type="InterPro" id="IPR003660">
    <property type="entry name" value="HAMP_dom"/>
</dbReference>
<comment type="catalytic activity">
    <reaction evidence="1">
        <text>ATP + protein L-histidine = ADP + protein N-phospho-L-histidine.</text>
        <dbReference type="EC" id="2.7.13.3"/>
    </reaction>
</comment>
<dbReference type="CDD" id="cd06225">
    <property type="entry name" value="HAMP"/>
    <property type="match status" value="1"/>
</dbReference>
<gene>
    <name evidence="15" type="ORF">SD70_29230</name>
</gene>
<evidence type="ECO:0000313" key="15">
    <source>
        <dbReference type="EMBL" id="KIL38016.1"/>
    </source>
</evidence>
<evidence type="ECO:0000256" key="3">
    <source>
        <dbReference type="ARBA" id="ARBA00012438"/>
    </source>
</evidence>
<dbReference type="PROSITE" id="PS50109">
    <property type="entry name" value="HIS_KIN"/>
    <property type="match status" value="1"/>
</dbReference>
<dbReference type="EMBL" id="JXAK01000082">
    <property type="protein sequence ID" value="KIL38016.1"/>
    <property type="molecule type" value="Genomic_DNA"/>
</dbReference>
<sequence length="326" mass="36841">MGEPGWTLVGVVPQTELLQQIQRFNRIFSVMVIAILAAVMSFAIVAARAILRPLKKISKGMERVREGNLNVVLEHEDSDEFSAIIRQFNHMVERVHGLVDTIYEQQRHYREAEIVSLLSKLNPHFLYNSLDMIYWKAIIKGEEELGATIVALSSILRYSISHRGEFVTVHEDMGQLECYLRIQGMRFEDRLQISFDIQRDMLDEQIPKLVIQPLVENCIKYAFPDMARIGRIAVSGYRSKNDLVFDVADNGAGMPEEKVKSLLASFEADEGDTGLGIRLVHQRAKFLYGEGYGVSIRSEVGEGTVVSVRIGKRGLLQPAKVNVYNA</sequence>
<evidence type="ECO:0000256" key="12">
    <source>
        <dbReference type="SAM" id="Phobius"/>
    </source>
</evidence>
<dbReference type="SMART" id="SM00304">
    <property type="entry name" value="HAMP"/>
    <property type="match status" value="1"/>
</dbReference>
<evidence type="ECO:0000256" key="4">
    <source>
        <dbReference type="ARBA" id="ARBA00022475"/>
    </source>
</evidence>
<evidence type="ECO:0000256" key="8">
    <source>
        <dbReference type="ARBA" id="ARBA00022777"/>
    </source>
</evidence>
<comment type="subcellular location">
    <subcellularLocation>
        <location evidence="2">Cell membrane</location>
        <topology evidence="2">Multi-pass membrane protein</topology>
    </subcellularLocation>
</comment>
<evidence type="ECO:0000256" key="9">
    <source>
        <dbReference type="ARBA" id="ARBA00022840"/>
    </source>
</evidence>
<evidence type="ECO:0000256" key="11">
    <source>
        <dbReference type="ARBA" id="ARBA00023136"/>
    </source>
</evidence>
<dbReference type="InterPro" id="IPR005467">
    <property type="entry name" value="His_kinase_dom"/>
</dbReference>
<dbReference type="RefSeq" id="WP_041052079.1">
    <property type="nucleotide sequence ID" value="NZ_JXAK01000082.1"/>
</dbReference>
<dbReference type="SUPFAM" id="SSF55874">
    <property type="entry name" value="ATPase domain of HSP90 chaperone/DNA topoisomerase II/histidine kinase"/>
    <property type="match status" value="1"/>
</dbReference>
<dbReference type="Pfam" id="PF06580">
    <property type="entry name" value="His_kinase"/>
    <property type="match status" value="1"/>
</dbReference>
<keyword evidence="10" id="KW-0902">Two-component regulatory system</keyword>
<evidence type="ECO:0000259" key="13">
    <source>
        <dbReference type="PROSITE" id="PS50109"/>
    </source>
</evidence>
<proteinExistence type="predicted"/>
<keyword evidence="5" id="KW-0597">Phosphoprotein</keyword>
<evidence type="ECO:0000256" key="6">
    <source>
        <dbReference type="ARBA" id="ARBA00022679"/>
    </source>
</evidence>
<dbReference type="Pfam" id="PF00672">
    <property type="entry name" value="HAMP"/>
    <property type="match status" value="1"/>
</dbReference>
<protein>
    <recommendedName>
        <fullName evidence="3">histidine kinase</fullName>
        <ecNumber evidence="3">2.7.13.3</ecNumber>
    </recommendedName>
</protein>
<dbReference type="InterPro" id="IPR003594">
    <property type="entry name" value="HATPase_dom"/>
</dbReference>
<keyword evidence="6" id="KW-0808">Transferase</keyword>
<dbReference type="EC" id="2.7.13.3" evidence="3"/>
<dbReference type="InterPro" id="IPR050640">
    <property type="entry name" value="Bact_2-comp_sensor_kinase"/>
</dbReference>
<evidence type="ECO:0000256" key="7">
    <source>
        <dbReference type="ARBA" id="ARBA00022741"/>
    </source>
</evidence>
<dbReference type="Gene3D" id="3.30.565.10">
    <property type="entry name" value="Histidine kinase-like ATPase, C-terminal domain"/>
    <property type="match status" value="1"/>
</dbReference>
<dbReference type="InterPro" id="IPR036890">
    <property type="entry name" value="HATPase_C_sf"/>
</dbReference>
<evidence type="ECO:0000259" key="14">
    <source>
        <dbReference type="PROSITE" id="PS50885"/>
    </source>
</evidence>
<keyword evidence="16" id="KW-1185">Reference proteome</keyword>
<accession>A0ABR5AAL0</accession>
<dbReference type="Gene3D" id="6.10.340.10">
    <property type="match status" value="1"/>
</dbReference>
<feature type="domain" description="HAMP" evidence="14">
    <location>
        <begin position="48"/>
        <end position="100"/>
    </location>
</feature>
<keyword evidence="12" id="KW-0812">Transmembrane</keyword>
<dbReference type="Pfam" id="PF02518">
    <property type="entry name" value="HATPase_c"/>
    <property type="match status" value="1"/>
</dbReference>
<evidence type="ECO:0000256" key="5">
    <source>
        <dbReference type="ARBA" id="ARBA00022553"/>
    </source>
</evidence>
<keyword evidence="12" id="KW-1133">Transmembrane helix</keyword>
<dbReference type="PROSITE" id="PS50885">
    <property type="entry name" value="HAMP"/>
    <property type="match status" value="1"/>
</dbReference>
<keyword evidence="8" id="KW-0418">Kinase</keyword>
<comment type="caution">
    <text evidence="15">The sequence shown here is derived from an EMBL/GenBank/DDBJ whole genome shotgun (WGS) entry which is preliminary data.</text>
</comment>
<dbReference type="InterPro" id="IPR004358">
    <property type="entry name" value="Sig_transdc_His_kin-like_C"/>
</dbReference>
<dbReference type="Proteomes" id="UP000031967">
    <property type="component" value="Unassembled WGS sequence"/>
</dbReference>
<keyword evidence="7" id="KW-0547">Nucleotide-binding</keyword>
<dbReference type="PRINTS" id="PR00344">
    <property type="entry name" value="BCTRLSENSOR"/>
</dbReference>